<proteinExistence type="predicted"/>
<organism evidence="2 3">
    <name type="scientific">Neptunitalea chrysea</name>
    <dbReference type="NCBI Taxonomy" id="1647581"/>
    <lineage>
        <taxon>Bacteria</taxon>
        <taxon>Pseudomonadati</taxon>
        <taxon>Bacteroidota</taxon>
        <taxon>Flavobacteriia</taxon>
        <taxon>Flavobacteriales</taxon>
        <taxon>Flavobacteriaceae</taxon>
        <taxon>Neptunitalea</taxon>
    </lineage>
</organism>
<keyword evidence="3" id="KW-1185">Reference proteome</keyword>
<dbReference type="AlphaFoldDB" id="A0A9W6B7Q4"/>
<dbReference type="RefSeq" id="WP_281756511.1">
    <property type="nucleotide sequence ID" value="NZ_BRVP01000036.1"/>
</dbReference>
<protein>
    <recommendedName>
        <fullName evidence="4">Periplasmic heavy metal sensor</fullName>
    </recommendedName>
</protein>
<gene>
    <name evidence="2" type="ORF">NBRC110019_31710</name>
</gene>
<evidence type="ECO:0000313" key="2">
    <source>
        <dbReference type="EMBL" id="GLB54130.1"/>
    </source>
</evidence>
<dbReference type="Gene3D" id="1.20.120.1490">
    <property type="match status" value="1"/>
</dbReference>
<evidence type="ECO:0008006" key="4">
    <source>
        <dbReference type="Google" id="ProtNLM"/>
    </source>
</evidence>
<comment type="caution">
    <text evidence="2">The sequence shown here is derived from an EMBL/GenBank/DDBJ whole genome shotgun (WGS) entry which is preliminary data.</text>
</comment>
<dbReference type="Proteomes" id="UP001143545">
    <property type="component" value="Unassembled WGS sequence"/>
</dbReference>
<keyword evidence="1" id="KW-0472">Membrane</keyword>
<keyword evidence="1" id="KW-1133">Transmembrane helix</keyword>
<reference evidence="2" key="1">
    <citation type="submission" date="2022-07" db="EMBL/GenBank/DDBJ databases">
        <title>Taxonomy of Novel Oxalotrophic and Methylotrophic Bacteria.</title>
        <authorList>
            <person name="Sahin N."/>
            <person name="Tani A."/>
        </authorList>
    </citation>
    <scope>NUCLEOTIDE SEQUENCE</scope>
    <source>
        <strain evidence="2">AM327</strain>
    </source>
</reference>
<keyword evidence="1" id="KW-0812">Transmembrane</keyword>
<evidence type="ECO:0000313" key="3">
    <source>
        <dbReference type="Proteomes" id="UP001143545"/>
    </source>
</evidence>
<feature type="transmembrane region" description="Helical" evidence="1">
    <location>
        <begin position="6"/>
        <end position="27"/>
    </location>
</feature>
<accession>A0A9W6B7Q4</accession>
<sequence length="157" mass="18333">MKQLHFFKYTTILLLVLNIGVITFFMITSRGVQVPVPDERGALEILHLSAKQGRQFHELVTVHHKQMRRLNTAERDLLAQYFGHVLATSDKSTPKTALLMEIEQIHKEKLSLTYQHFEEVKEMLTPEQVPYLKEFITDVMKNQGHAKKRPFPPKDLR</sequence>
<evidence type="ECO:0000256" key="1">
    <source>
        <dbReference type="SAM" id="Phobius"/>
    </source>
</evidence>
<dbReference type="EMBL" id="BRVP01000036">
    <property type="protein sequence ID" value="GLB54130.1"/>
    <property type="molecule type" value="Genomic_DNA"/>
</dbReference>
<name>A0A9W6B7Q4_9FLAO</name>